<evidence type="ECO:0008006" key="3">
    <source>
        <dbReference type="Google" id="ProtNLM"/>
    </source>
</evidence>
<proteinExistence type="predicted"/>
<dbReference type="EMBL" id="JAUCGM010000858">
    <property type="protein sequence ID" value="MDM8563767.1"/>
    <property type="molecule type" value="Genomic_DNA"/>
</dbReference>
<sequence>MQWPFFVPIKLWHLLSLVVIILLNGCFSTKPPIVDTTKYHTVKRSETPKIVQTDNEPVNPITNANERVVGDLVGEAHKVLRKKNTR</sequence>
<evidence type="ECO:0000313" key="1">
    <source>
        <dbReference type="EMBL" id="MDM8563767.1"/>
    </source>
</evidence>
<evidence type="ECO:0000313" key="2">
    <source>
        <dbReference type="Proteomes" id="UP001171945"/>
    </source>
</evidence>
<organism evidence="1 2">
    <name type="scientific">Candidatus Marithioploca araucensis</name>
    <dbReference type="NCBI Taxonomy" id="70273"/>
    <lineage>
        <taxon>Bacteria</taxon>
        <taxon>Pseudomonadati</taxon>
        <taxon>Pseudomonadota</taxon>
        <taxon>Gammaproteobacteria</taxon>
        <taxon>Thiotrichales</taxon>
        <taxon>Thiotrichaceae</taxon>
        <taxon>Candidatus Marithioploca</taxon>
    </lineage>
</organism>
<accession>A0ABT7VW12</accession>
<protein>
    <recommendedName>
        <fullName evidence="3">Lipoprotein</fullName>
    </recommendedName>
</protein>
<dbReference type="Proteomes" id="UP001171945">
    <property type="component" value="Unassembled WGS sequence"/>
</dbReference>
<reference evidence="1" key="1">
    <citation type="submission" date="2023-06" db="EMBL/GenBank/DDBJ databases">
        <title>Uncultivated large filamentous bacteria from sulfidic sediments reveal new species and different genomic features in energy metabolism and defense.</title>
        <authorList>
            <person name="Fonseca A."/>
        </authorList>
    </citation>
    <scope>NUCLEOTIDE SEQUENCE</scope>
    <source>
        <strain evidence="1">HSG4</strain>
    </source>
</reference>
<gene>
    <name evidence="1" type="ORF">QUF54_10480</name>
</gene>
<name>A0ABT7VW12_9GAMM</name>
<keyword evidence="2" id="KW-1185">Reference proteome</keyword>
<comment type="caution">
    <text evidence="1">The sequence shown here is derived from an EMBL/GenBank/DDBJ whole genome shotgun (WGS) entry which is preliminary data.</text>
</comment>